<proteinExistence type="inferred from homology"/>
<dbReference type="Pfam" id="PF00335">
    <property type="entry name" value="Tetraspanin"/>
    <property type="match status" value="1"/>
</dbReference>
<keyword evidence="4 6" id="KW-1133">Transmembrane helix</keyword>
<keyword evidence="8" id="KW-1185">Reference proteome</keyword>
<gene>
    <name evidence="7" type="ORF">HOLleu_36694</name>
</gene>
<dbReference type="Gene3D" id="1.10.1450.10">
    <property type="entry name" value="Tetraspanin"/>
    <property type="match status" value="1"/>
</dbReference>
<dbReference type="EMBL" id="JAIZAY010000019">
    <property type="protein sequence ID" value="KAJ8024067.1"/>
    <property type="molecule type" value="Genomic_DNA"/>
</dbReference>
<sequence length="198" mass="22557">MATTIVGLFAKVILFVVNFMFWYFGVVLLLLLAEVVCTVLLFAYNEEVKTFANETLSDFILHDYDQGDNQGITIAINQIQNKFKCCGAQSDDDWLRSEWYNRTKLQYETSTAGPRGYVQIVPTSCCLYPNGTAEEIKLCNDPVLDDSRFTDGCYNVLFRVFEDHIWIIGGILIGVAFFQIVLLIMAVVLLRNLLDDYD</sequence>
<evidence type="ECO:0000313" key="8">
    <source>
        <dbReference type="Proteomes" id="UP001152320"/>
    </source>
</evidence>
<keyword evidence="5 6" id="KW-0472">Membrane</keyword>
<organism evidence="7 8">
    <name type="scientific">Holothuria leucospilota</name>
    <name type="common">Black long sea cucumber</name>
    <name type="synonym">Mertensiothuria leucospilota</name>
    <dbReference type="NCBI Taxonomy" id="206669"/>
    <lineage>
        <taxon>Eukaryota</taxon>
        <taxon>Metazoa</taxon>
        <taxon>Echinodermata</taxon>
        <taxon>Eleutherozoa</taxon>
        <taxon>Echinozoa</taxon>
        <taxon>Holothuroidea</taxon>
        <taxon>Aspidochirotacea</taxon>
        <taxon>Aspidochirotida</taxon>
        <taxon>Holothuriidae</taxon>
        <taxon>Holothuria</taxon>
    </lineage>
</organism>
<dbReference type="InterPro" id="IPR008952">
    <property type="entry name" value="Tetraspanin_EC2_sf"/>
</dbReference>
<feature type="transmembrane region" description="Helical" evidence="6">
    <location>
        <begin position="165"/>
        <end position="190"/>
    </location>
</feature>
<name>A0A9Q0YKF7_HOLLE</name>
<keyword evidence="3 6" id="KW-0812">Transmembrane</keyword>
<dbReference type="SUPFAM" id="SSF48652">
    <property type="entry name" value="Tetraspanin"/>
    <property type="match status" value="1"/>
</dbReference>
<dbReference type="PIRSF" id="PIRSF002419">
    <property type="entry name" value="Tetraspanin"/>
    <property type="match status" value="1"/>
</dbReference>
<dbReference type="OrthoDB" id="438211at2759"/>
<evidence type="ECO:0000256" key="6">
    <source>
        <dbReference type="RuleBase" id="RU361218"/>
    </source>
</evidence>
<reference evidence="7" key="1">
    <citation type="submission" date="2021-10" db="EMBL/GenBank/DDBJ databases">
        <title>Tropical sea cucumber genome reveals ecological adaptation and Cuvierian tubules defense mechanism.</title>
        <authorList>
            <person name="Chen T."/>
        </authorList>
    </citation>
    <scope>NUCLEOTIDE SEQUENCE</scope>
    <source>
        <strain evidence="7">Nanhai2018</strain>
        <tissue evidence="7">Muscle</tissue>
    </source>
</reference>
<evidence type="ECO:0000256" key="5">
    <source>
        <dbReference type="ARBA" id="ARBA00023136"/>
    </source>
</evidence>
<comment type="caution">
    <text evidence="6">Lacks conserved residue(s) required for the propagation of feature annotation.</text>
</comment>
<dbReference type="GO" id="GO:0005886">
    <property type="term" value="C:plasma membrane"/>
    <property type="evidence" value="ECO:0007669"/>
    <property type="project" value="TreeGrafter"/>
</dbReference>
<dbReference type="InterPro" id="IPR000301">
    <property type="entry name" value="Tetraspanin_animals"/>
</dbReference>
<dbReference type="AlphaFoldDB" id="A0A9Q0YKF7"/>
<dbReference type="PRINTS" id="PR00259">
    <property type="entry name" value="TMFOUR"/>
</dbReference>
<evidence type="ECO:0000256" key="2">
    <source>
        <dbReference type="ARBA" id="ARBA00006840"/>
    </source>
</evidence>
<dbReference type="PANTHER" id="PTHR19282">
    <property type="entry name" value="TETRASPANIN"/>
    <property type="match status" value="1"/>
</dbReference>
<accession>A0A9Q0YKF7</accession>
<dbReference type="InterPro" id="IPR018499">
    <property type="entry name" value="Tetraspanin/Peripherin"/>
</dbReference>
<comment type="subcellular location">
    <subcellularLocation>
        <location evidence="1 6">Membrane</location>
        <topology evidence="1 6">Multi-pass membrane protein</topology>
    </subcellularLocation>
</comment>
<comment type="similarity">
    <text evidence="2 6">Belongs to the tetraspanin (TM4SF) family.</text>
</comment>
<dbReference type="PANTHER" id="PTHR19282:SF544">
    <property type="entry name" value="TETRASPANIN"/>
    <property type="match status" value="1"/>
</dbReference>
<dbReference type="Proteomes" id="UP001152320">
    <property type="component" value="Chromosome 19"/>
</dbReference>
<evidence type="ECO:0000256" key="3">
    <source>
        <dbReference type="ARBA" id="ARBA00022692"/>
    </source>
</evidence>
<comment type="caution">
    <text evidence="7">The sequence shown here is derived from an EMBL/GenBank/DDBJ whole genome shotgun (WGS) entry which is preliminary data.</text>
</comment>
<evidence type="ECO:0000256" key="4">
    <source>
        <dbReference type="ARBA" id="ARBA00022989"/>
    </source>
</evidence>
<evidence type="ECO:0000313" key="7">
    <source>
        <dbReference type="EMBL" id="KAJ8024067.1"/>
    </source>
</evidence>
<evidence type="ECO:0000256" key="1">
    <source>
        <dbReference type="ARBA" id="ARBA00004141"/>
    </source>
</evidence>
<protein>
    <recommendedName>
        <fullName evidence="6">Tetraspanin</fullName>
    </recommendedName>
</protein>
<feature type="transmembrane region" description="Helical" evidence="6">
    <location>
        <begin position="20"/>
        <end position="44"/>
    </location>
</feature>